<dbReference type="GO" id="GO:0098552">
    <property type="term" value="C:side of membrane"/>
    <property type="evidence" value="ECO:0007669"/>
    <property type="project" value="UniProtKB-KW"/>
</dbReference>
<keyword evidence="3" id="KW-0812">Transmembrane</keyword>
<evidence type="ECO:0008006" key="11">
    <source>
        <dbReference type="Google" id="ProtNLM"/>
    </source>
</evidence>
<keyword evidence="7" id="KW-0449">Lipoprotein</keyword>
<proteinExistence type="predicted"/>
<dbReference type="SUPFAM" id="SSF57302">
    <property type="entry name" value="Snake toxin-like"/>
    <property type="match status" value="1"/>
</dbReference>
<organism evidence="9 10">
    <name type="scientific">Henosepilachna vigintioctopunctata</name>
    <dbReference type="NCBI Taxonomy" id="420089"/>
    <lineage>
        <taxon>Eukaryota</taxon>
        <taxon>Metazoa</taxon>
        <taxon>Ecdysozoa</taxon>
        <taxon>Arthropoda</taxon>
        <taxon>Hexapoda</taxon>
        <taxon>Insecta</taxon>
        <taxon>Pterygota</taxon>
        <taxon>Neoptera</taxon>
        <taxon>Endopterygota</taxon>
        <taxon>Coleoptera</taxon>
        <taxon>Polyphaga</taxon>
        <taxon>Cucujiformia</taxon>
        <taxon>Coccinelloidea</taxon>
        <taxon>Coccinellidae</taxon>
        <taxon>Epilachninae</taxon>
        <taxon>Epilachnini</taxon>
        <taxon>Henosepilachna</taxon>
    </lineage>
</organism>
<dbReference type="AlphaFoldDB" id="A0AAW1UUU9"/>
<dbReference type="InterPro" id="IPR050975">
    <property type="entry name" value="Sleep_regulator"/>
</dbReference>
<sequence length="144" mass="15628">MEPSCFMFAIIIGLASLVNNGSAIKCYKCNEQNNEACNKGLSTLEVQSCPNSVDQCESYGYEVLEGDKVISSGYQRGCASEMGSCSLIHKSMSTLISSASAGKNVFKEKGCHVCDKDLCNTNKSARMEISLFSFLILLLTALYF</sequence>
<evidence type="ECO:0000313" key="10">
    <source>
        <dbReference type="Proteomes" id="UP001431783"/>
    </source>
</evidence>
<keyword evidence="2" id="KW-0336">GPI-anchor</keyword>
<evidence type="ECO:0000256" key="8">
    <source>
        <dbReference type="SAM" id="SignalP"/>
    </source>
</evidence>
<name>A0AAW1UUU9_9CUCU</name>
<gene>
    <name evidence="9" type="ORF">WA026_001524</name>
</gene>
<protein>
    <recommendedName>
        <fullName evidence="11">Protein sleepless</fullName>
    </recommendedName>
</protein>
<dbReference type="PANTHER" id="PTHR33562">
    <property type="entry name" value="ATILLA, ISOFORM B-RELATED-RELATED"/>
    <property type="match status" value="1"/>
</dbReference>
<keyword evidence="6" id="KW-0472">Membrane</keyword>
<comment type="subcellular location">
    <subcellularLocation>
        <location evidence="1">Membrane</location>
        <topology evidence="1">Lipid-anchor</topology>
        <topology evidence="1">GPI-anchor</topology>
    </subcellularLocation>
</comment>
<evidence type="ECO:0000256" key="6">
    <source>
        <dbReference type="ARBA" id="ARBA00023136"/>
    </source>
</evidence>
<evidence type="ECO:0000256" key="3">
    <source>
        <dbReference type="ARBA" id="ARBA00022692"/>
    </source>
</evidence>
<comment type="caution">
    <text evidence="9">The sequence shown here is derived from an EMBL/GenBank/DDBJ whole genome shotgun (WGS) entry which is preliminary data.</text>
</comment>
<keyword evidence="5" id="KW-1133">Transmembrane helix</keyword>
<evidence type="ECO:0000256" key="1">
    <source>
        <dbReference type="ARBA" id="ARBA00004589"/>
    </source>
</evidence>
<feature type="signal peptide" evidence="8">
    <location>
        <begin position="1"/>
        <end position="23"/>
    </location>
</feature>
<evidence type="ECO:0000256" key="2">
    <source>
        <dbReference type="ARBA" id="ARBA00022622"/>
    </source>
</evidence>
<keyword evidence="2" id="KW-0325">Glycoprotein</keyword>
<keyword evidence="4 8" id="KW-0732">Signal</keyword>
<keyword evidence="10" id="KW-1185">Reference proteome</keyword>
<evidence type="ECO:0000313" key="9">
    <source>
        <dbReference type="EMBL" id="KAK9883349.1"/>
    </source>
</evidence>
<feature type="chain" id="PRO_5043463801" description="Protein sleepless" evidence="8">
    <location>
        <begin position="24"/>
        <end position="144"/>
    </location>
</feature>
<evidence type="ECO:0000256" key="4">
    <source>
        <dbReference type="ARBA" id="ARBA00022729"/>
    </source>
</evidence>
<reference evidence="9 10" key="1">
    <citation type="submission" date="2023-03" db="EMBL/GenBank/DDBJ databases">
        <title>Genome insight into feeding habits of ladybird beetles.</title>
        <authorList>
            <person name="Li H.-S."/>
            <person name="Huang Y.-H."/>
            <person name="Pang H."/>
        </authorList>
    </citation>
    <scope>NUCLEOTIDE SEQUENCE [LARGE SCALE GENOMIC DNA]</scope>
    <source>
        <strain evidence="9">SYSU_2023b</strain>
        <tissue evidence="9">Whole body</tissue>
    </source>
</reference>
<evidence type="ECO:0000256" key="7">
    <source>
        <dbReference type="ARBA" id="ARBA00023288"/>
    </source>
</evidence>
<dbReference type="InterPro" id="IPR045860">
    <property type="entry name" value="Snake_toxin-like_sf"/>
</dbReference>
<accession>A0AAW1UUU9</accession>
<dbReference type="Proteomes" id="UP001431783">
    <property type="component" value="Unassembled WGS sequence"/>
</dbReference>
<dbReference type="EMBL" id="JARQZJ010000091">
    <property type="protein sequence ID" value="KAK9883349.1"/>
    <property type="molecule type" value="Genomic_DNA"/>
</dbReference>
<evidence type="ECO:0000256" key="5">
    <source>
        <dbReference type="ARBA" id="ARBA00022989"/>
    </source>
</evidence>